<reference evidence="3 4" key="1">
    <citation type="submission" date="2016-10" db="EMBL/GenBank/DDBJ databases">
        <authorList>
            <person name="de Groot N.N."/>
        </authorList>
    </citation>
    <scope>NUCLEOTIDE SEQUENCE [LARGE SCALE GENOMIC DNA]</scope>
    <source>
        <strain evidence="3 4">AR67</strain>
    </source>
</reference>
<proteinExistence type="predicted"/>
<gene>
    <name evidence="3" type="ORF">SAMN02910406_00969</name>
</gene>
<keyword evidence="1" id="KW-1133">Transmembrane helix</keyword>
<evidence type="ECO:0000313" key="4">
    <source>
        <dbReference type="Proteomes" id="UP000182192"/>
    </source>
</evidence>
<dbReference type="AlphaFoldDB" id="A0A1I1FNS8"/>
<protein>
    <submittedName>
        <fullName evidence="3">Nuclease-related domain-containing protein</fullName>
    </submittedName>
</protein>
<evidence type="ECO:0000256" key="1">
    <source>
        <dbReference type="SAM" id="Phobius"/>
    </source>
</evidence>
<feature type="transmembrane region" description="Helical" evidence="1">
    <location>
        <begin position="326"/>
        <end position="347"/>
    </location>
</feature>
<organism evidence="3 4">
    <name type="scientific">Ruminococcus albus</name>
    <dbReference type="NCBI Taxonomy" id="1264"/>
    <lineage>
        <taxon>Bacteria</taxon>
        <taxon>Bacillati</taxon>
        <taxon>Bacillota</taxon>
        <taxon>Clostridia</taxon>
        <taxon>Eubacteriales</taxon>
        <taxon>Oscillospiraceae</taxon>
        <taxon>Ruminococcus</taxon>
    </lineage>
</organism>
<feature type="domain" description="NERD" evidence="2">
    <location>
        <begin position="96"/>
        <end position="213"/>
    </location>
</feature>
<sequence>MMNEKRVNEIISQITAFSKDTYTRSEYLPELLKLQKELIDLTFNAEHAENGDLRLWDVERHLRKMNDERGHIADDELARFVKGSKAVCNNISAEFSGNAGEQKVFRALDNLGCQNSVIHNVELEFDGRRTEIDAIVFTNHAIFIIEIKNSKKNIFIDENGEFYRIGNSMHHDCNIADKMDEREALLRKALERAGMDYLKIFKIVTFTNPRLDVECKYHYIKVCPSSYLPSFIEKFTSNQWYSYESICTMTEAVTEVKCPEEYQMSIDMTEFKRDFAVLMAKLEAAEEADQECEDIEQPDEEAVNASDIKAEVNIPKKPVHTYGKGMVAAAIGVTLMNAALLLGGRLLRK</sequence>
<dbReference type="PROSITE" id="PS50965">
    <property type="entry name" value="NERD"/>
    <property type="match status" value="1"/>
</dbReference>
<dbReference type="InterPro" id="IPR011528">
    <property type="entry name" value="NERD"/>
</dbReference>
<dbReference type="Pfam" id="PF08378">
    <property type="entry name" value="NERD"/>
    <property type="match status" value="1"/>
</dbReference>
<evidence type="ECO:0000313" key="3">
    <source>
        <dbReference type="EMBL" id="SFC00941.1"/>
    </source>
</evidence>
<evidence type="ECO:0000259" key="2">
    <source>
        <dbReference type="PROSITE" id="PS50965"/>
    </source>
</evidence>
<keyword evidence="1" id="KW-0812">Transmembrane</keyword>
<keyword evidence="1" id="KW-0472">Membrane</keyword>
<name>A0A1I1FNS8_RUMAL</name>
<dbReference type="Proteomes" id="UP000182192">
    <property type="component" value="Unassembled WGS sequence"/>
</dbReference>
<dbReference type="EMBL" id="FOKQ01000006">
    <property type="protein sequence ID" value="SFC00941.1"/>
    <property type="molecule type" value="Genomic_DNA"/>
</dbReference>
<dbReference type="RefSeq" id="WP_074960444.1">
    <property type="nucleotide sequence ID" value="NZ_FOKQ01000006.1"/>
</dbReference>
<accession>A0A1I1FNS8</accession>